<comment type="catalytic activity">
    <reaction evidence="2">
        <text>cytidine(34) in elongator tRNA(Met) + acetate + ATP = N(4)-acetylcytidine(34) in elongator tRNA(Met) + AMP + diphosphate</text>
        <dbReference type="Rhea" id="RHEA:58144"/>
        <dbReference type="Rhea" id="RHEA-COMP:10693"/>
        <dbReference type="Rhea" id="RHEA-COMP:10694"/>
        <dbReference type="ChEBI" id="CHEBI:30089"/>
        <dbReference type="ChEBI" id="CHEBI:30616"/>
        <dbReference type="ChEBI" id="CHEBI:33019"/>
        <dbReference type="ChEBI" id="CHEBI:74900"/>
        <dbReference type="ChEBI" id="CHEBI:82748"/>
        <dbReference type="ChEBI" id="CHEBI:456215"/>
    </reaction>
</comment>
<keyword evidence="2" id="KW-0067">ATP-binding</keyword>
<comment type="caution">
    <text evidence="2">Lacks conserved residue(s) required for the propagation of feature annotation.</text>
</comment>
<dbReference type="InterPro" id="IPR014729">
    <property type="entry name" value="Rossmann-like_a/b/a_fold"/>
</dbReference>
<dbReference type="PANTHER" id="PTHR37825:SF1">
    <property type="entry name" value="TRNA(MET) CYTIDINE ACETATE LIGASE"/>
    <property type="match status" value="1"/>
</dbReference>
<organism evidence="3">
    <name type="scientific">Proteinivorax tanatarense</name>
    <dbReference type="NCBI Taxonomy" id="1260629"/>
    <lineage>
        <taxon>Bacteria</taxon>
        <taxon>Bacillati</taxon>
        <taxon>Bacillota</taxon>
        <taxon>Clostridia</taxon>
        <taxon>Eubacteriales</taxon>
        <taxon>Proteinivoracaceae</taxon>
        <taxon>Proteinivorax</taxon>
    </lineage>
</organism>
<keyword evidence="2" id="KW-0963">Cytoplasm</keyword>
<dbReference type="EMBL" id="CP158367">
    <property type="protein sequence ID" value="XBX76173.1"/>
    <property type="molecule type" value="Genomic_DNA"/>
</dbReference>
<evidence type="ECO:0000256" key="1">
    <source>
        <dbReference type="ARBA" id="ARBA00022694"/>
    </source>
</evidence>
<dbReference type="AlphaFoldDB" id="A0AAU7VQD3"/>
<evidence type="ECO:0000313" key="3">
    <source>
        <dbReference type="EMBL" id="XBX76173.1"/>
    </source>
</evidence>
<comment type="similarity">
    <text evidence="2">Belongs to the TmcAL family.</text>
</comment>
<dbReference type="InterPro" id="IPR008513">
    <property type="entry name" value="tRNA(Met)_cyd_acetate_ligase"/>
</dbReference>
<feature type="binding site" evidence="2">
    <location>
        <position position="181"/>
    </location>
    <ligand>
        <name>ATP</name>
        <dbReference type="ChEBI" id="CHEBI:30616"/>
    </ligand>
</feature>
<dbReference type="SUPFAM" id="SSF52374">
    <property type="entry name" value="Nucleotidylyl transferase"/>
    <property type="match status" value="1"/>
</dbReference>
<dbReference type="HAMAP" id="MF_01539">
    <property type="entry name" value="TmcAL"/>
    <property type="match status" value="1"/>
</dbReference>
<feature type="binding site" evidence="2">
    <location>
        <position position="102"/>
    </location>
    <ligand>
        <name>ATP</name>
        <dbReference type="ChEBI" id="CHEBI:30616"/>
    </ligand>
</feature>
<evidence type="ECO:0000256" key="2">
    <source>
        <dbReference type="HAMAP-Rule" id="MF_01539"/>
    </source>
</evidence>
<reference evidence="3" key="2">
    <citation type="submission" date="2024-06" db="EMBL/GenBank/DDBJ databases">
        <authorList>
            <person name="Petrova K.O."/>
            <person name="Toshchakov S.V."/>
            <person name="Boltjanskaja Y.V."/>
            <person name="Kevbrin V."/>
        </authorList>
    </citation>
    <scope>NUCLEOTIDE SEQUENCE</scope>
    <source>
        <strain evidence="3">Z-910T</strain>
    </source>
</reference>
<keyword evidence="2" id="KW-0547">Nucleotide-binding</keyword>
<dbReference type="PANTHER" id="PTHR37825">
    <property type="entry name" value="TRNA(MET) CYTIDINE ACETATE LIGASE"/>
    <property type="match status" value="1"/>
</dbReference>
<dbReference type="EC" id="6.3.4.-" evidence="2"/>
<reference evidence="3" key="1">
    <citation type="journal article" date="2013" name="Extremophiles">
        <title>Proteinivorax tanatarense gen. nov., sp. nov., an anaerobic, haloalkaliphilic, proteolytic bacterium isolated from a decaying algal bloom, and proposal of Proteinivoraceae fam. nov.</title>
        <authorList>
            <person name="Kevbrin V."/>
            <person name="Boltyanskaya Y."/>
            <person name="Zhilina T."/>
            <person name="Kolganova T."/>
            <person name="Lavrentjeva E."/>
            <person name="Kuznetsov B."/>
        </authorList>
    </citation>
    <scope>NUCLEOTIDE SEQUENCE</scope>
    <source>
        <strain evidence="3">Z-910T</strain>
    </source>
</reference>
<name>A0AAU7VQD3_9FIRM</name>
<comment type="subcellular location">
    <subcellularLocation>
        <location evidence="2">Cytoplasm</location>
    </subcellularLocation>
</comment>
<comment type="function">
    <text evidence="2">Catalyzes the formation of N(4)-acetylcytidine (ac(4)C) at the wobble position of elongator tRNA(Met), using acetate and ATP as substrates. First activates an acetate ion to form acetyladenylate (Ac-AMP) and then transfers the acetyl group to tRNA to form ac(4)C34.</text>
</comment>
<feature type="binding site" evidence="2">
    <location>
        <begin position="7"/>
        <end position="20"/>
    </location>
    <ligand>
        <name>ATP</name>
        <dbReference type="ChEBI" id="CHEBI:30616"/>
    </ligand>
</feature>
<dbReference type="GO" id="GO:0005737">
    <property type="term" value="C:cytoplasm"/>
    <property type="evidence" value="ECO:0007669"/>
    <property type="project" value="UniProtKB-SubCell"/>
</dbReference>
<feature type="binding site" evidence="2">
    <location>
        <position position="156"/>
    </location>
    <ligand>
        <name>ATP</name>
        <dbReference type="ChEBI" id="CHEBI:30616"/>
    </ligand>
</feature>
<dbReference type="Gene3D" id="3.40.50.620">
    <property type="entry name" value="HUPs"/>
    <property type="match status" value="1"/>
</dbReference>
<gene>
    <name evidence="2" type="primary">tmcAL</name>
    <name evidence="3" type="ORF">PRVXT_001351</name>
</gene>
<proteinExistence type="inferred from homology"/>
<accession>A0AAU7VQD3</accession>
<dbReference type="RefSeq" id="WP_350344907.1">
    <property type="nucleotide sequence ID" value="NZ_CP158367.1"/>
</dbReference>
<keyword evidence="2" id="KW-0694">RNA-binding</keyword>
<keyword evidence="1 2" id="KW-0819">tRNA processing</keyword>
<dbReference type="Pfam" id="PF05636">
    <property type="entry name" value="HIGH_NTase1"/>
    <property type="match status" value="1"/>
</dbReference>
<keyword evidence="2" id="KW-0820">tRNA-binding</keyword>
<dbReference type="GO" id="GO:0005524">
    <property type="term" value="F:ATP binding"/>
    <property type="evidence" value="ECO:0007669"/>
    <property type="project" value="UniProtKB-KW"/>
</dbReference>
<dbReference type="GO" id="GO:0016879">
    <property type="term" value="F:ligase activity, forming carbon-nitrogen bonds"/>
    <property type="evidence" value="ECO:0007669"/>
    <property type="project" value="UniProtKB-UniRule"/>
</dbReference>
<protein>
    <recommendedName>
        <fullName evidence="2">tRNA(Met) cytidine acetate ligase</fullName>
        <ecNumber evidence="2">6.3.4.-</ecNumber>
    </recommendedName>
</protein>
<dbReference type="GO" id="GO:0000049">
    <property type="term" value="F:tRNA binding"/>
    <property type="evidence" value="ECO:0007669"/>
    <property type="project" value="UniProtKB-KW"/>
</dbReference>
<sequence>MNTIGIIIEYNPFHNGHNYHIKQAKVKSDAEFVVGIMSGNYVQRGEPAIINKWDRTKIALNHGVDMVIELPTIYSTQSAEGFAKGSISTLASSGIIDGIIFGSEAGVISPLKKVAQEILEIERTPKLITNKLKEGISYSKTLQKLTANNNFLSGSNNILGIEYIKQNIKLGSPLKVETIKRKNSTYNEATPNNDFFTSATSLRSMIKNQSKELSNYIPPKALSTLKYTQKKQQFIEINSFTDYLFPLLIKDGYKLIPKTQGYEKGLENRIMQALFDGKPKDIETLVSQVNSKRYSRSRINRLLLHFMLGVEKETVIKANIETPYLKILGCSEKGLKLLHKLKKKSAVPYSLNYKNLLDSLPKKGLGYQLLASENIYSNLYIQQSFIHKKYNLEFRHKPIIVK</sequence>
<keyword evidence="2" id="KW-0436">Ligase</keyword>
<dbReference type="GO" id="GO:0006400">
    <property type="term" value="P:tRNA modification"/>
    <property type="evidence" value="ECO:0007669"/>
    <property type="project" value="UniProtKB-UniRule"/>
</dbReference>